<evidence type="ECO:0000259" key="6">
    <source>
        <dbReference type="Pfam" id="PF01494"/>
    </source>
</evidence>
<evidence type="ECO:0000256" key="1">
    <source>
        <dbReference type="ARBA" id="ARBA00001974"/>
    </source>
</evidence>
<name>A0ABN6VMM5_9HYPH</name>
<keyword evidence="3" id="KW-0274">FAD</keyword>
<keyword evidence="8" id="KW-1185">Reference proteome</keyword>
<dbReference type="SUPFAM" id="SSF51905">
    <property type="entry name" value="FAD/NAD(P)-binding domain"/>
    <property type="match status" value="1"/>
</dbReference>
<dbReference type="InterPro" id="IPR036188">
    <property type="entry name" value="FAD/NAD-bd_sf"/>
</dbReference>
<dbReference type="Proteomes" id="UP001317629">
    <property type="component" value="Chromosome"/>
</dbReference>
<evidence type="ECO:0000256" key="5">
    <source>
        <dbReference type="ARBA" id="ARBA00023033"/>
    </source>
</evidence>
<keyword evidence="4" id="KW-0560">Oxidoreductase</keyword>
<dbReference type="SUPFAM" id="SSF54373">
    <property type="entry name" value="FAD-linked reductases, C-terminal domain"/>
    <property type="match status" value="1"/>
</dbReference>
<organism evidence="7 8">
    <name type="scientific">Methylocystis iwaonis</name>
    <dbReference type="NCBI Taxonomy" id="2885079"/>
    <lineage>
        <taxon>Bacteria</taxon>
        <taxon>Pseudomonadati</taxon>
        <taxon>Pseudomonadota</taxon>
        <taxon>Alphaproteobacteria</taxon>
        <taxon>Hyphomicrobiales</taxon>
        <taxon>Methylocystaceae</taxon>
        <taxon>Methylocystis</taxon>
    </lineage>
</organism>
<dbReference type="PANTHER" id="PTHR13789:SF318">
    <property type="entry name" value="GERANYLGERANYL DIPHOSPHATE REDUCTASE"/>
    <property type="match status" value="1"/>
</dbReference>
<evidence type="ECO:0000256" key="3">
    <source>
        <dbReference type="ARBA" id="ARBA00022827"/>
    </source>
</evidence>
<protein>
    <submittedName>
        <fullName evidence="7">Salicylate hydroxylase</fullName>
    </submittedName>
</protein>
<dbReference type="Pfam" id="PF01494">
    <property type="entry name" value="FAD_binding_3"/>
    <property type="match status" value="1"/>
</dbReference>
<dbReference type="EMBL" id="AP027142">
    <property type="protein sequence ID" value="BDV35941.1"/>
    <property type="molecule type" value="Genomic_DNA"/>
</dbReference>
<sequence>MSAPIVIAGAGVGGLTAALSLARAGKRALVLERAPKIEEVGAGFQIAPNAGRILAGLGLEEPLAAVALEPQAINIRRGRDGAVLAKLDLTDSRARWGAPFRVYHRADLQQVLLQAALAHEAIEVRAGARVGSFEARAGSVSLRVHAGDGVEEIEGVGLVGADGLRSAVRGRLLPTEKDAPVYSGLTAWRALVPAELAPAVFRARESNLWMLPGGHVVHYPLRDGSIINVVVIVAEPPRQSEGASILSLDGAQLARALERLRPAAELRALIEAGASWRHWPLFGRPPLESWSQGAVTLLGDAAHPMLPFLAQGAAQAIEDAEALGRAFLQLGATAETAFAAYQQIRIPRASQIVRASRRQGDYFHLAGPAALGRDLAIRALGGRGMLARNAWLYRQP</sequence>
<evidence type="ECO:0000256" key="2">
    <source>
        <dbReference type="ARBA" id="ARBA00022630"/>
    </source>
</evidence>
<keyword evidence="5" id="KW-0503">Monooxygenase</keyword>
<comment type="cofactor">
    <cofactor evidence="1">
        <name>FAD</name>
        <dbReference type="ChEBI" id="CHEBI:57692"/>
    </cofactor>
</comment>
<evidence type="ECO:0000313" key="7">
    <source>
        <dbReference type="EMBL" id="BDV35941.1"/>
    </source>
</evidence>
<evidence type="ECO:0000313" key="8">
    <source>
        <dbReference type="Proteomes" id="UP001317629"/>
    </source>
</evidence>
<dbReference type="Gene3D" id="3.50.50.60">
    <property type="entry name" value="FAD/NAD(P)-binding domain"/>
    <property type="match status" value="1"/>
</dbReference>
<proteinExistence type="predicted"/>
<dbReference type="InterPro" id="IPR002938">
    <property type="entry name" value="FAD-bd"/>
</dbReference>
<dbReference type="RefSeq" id="WP_281929468.1">
    <property type="nucleotide sequence ID" value="NZ_AP027142.1"/>
</dbReference>
<gene>
    <name evidence="7" type="primary">nah</name>
    <name evidence="7" type="ORF">SS37A_34700</name>
</gene>
<dbReference type="PRINTS" id="PR00420">
    <property type="entry name" value="RNGMNOXGNASE"/>
</dbReference>
<keyword evidence="2" id="KW-0285">Flavoprotein</keyword>
<dbReference type="InterPro" id="IPR050493">
    <property type="entry name" value="FAD-dep_Monooxygenase_BioMet"/>
</dbReference>
<feature type="domain" description="FAD-binding" evidence="6">
    <location>
        <begin position="4"/>
        <end position="355"/>
    </location>
</feature>
<dbReference type="PANTHER" id="PTHR13789">
    <property type="entry name" value="MONOOXYGENASE"/>
    <property type="match status" value="1"/>
</dbReference>
<evidence type="ECO:0000256" key="4">
    <source>
        <dbReference type="ARBA" id="ARBA00023002"/>
    </source>
</evidence>
<reference evidence="7 8" key="1">
    <citation type="journal article" date="2023" name="Int. J. Syst. Evol. Microbiol.">
        <title>Methylocystis iwaonis sp. nov., a type II methane-oxidizing bacterium from surface soil of a rice paddy field in Japan, and emended description of the genus Methylocystis (ex Whittenbury et al. 1970) Bowman et al. 1993.</title>
        <authorList>
            <person name="Kaise H."/>
            <person name="Sawadogo J.B."/>
            <person name="Alam M.S."/>
            <person name="Ueno C."/>
            <person name="Dianou D."/>
            <person name="Shinjo R."/>
            <person name="Asakawa S."/>
        </authorList>
    </citation>
    <scope>NUCLEOTIDE SEQUENCE [LARGE SCALE GENOMIC DNA]</scope>
    <source>
        <strain evidence="7 8">SS37A-Re</strain>
    </source>
</reference>
<accession>A0ABN6VMM5</accession>